<feature type="transmembrane region" description="Helical" evidence="2">
    <location>
        <begin position="176"/>
        <end position="198"/>
    </location>
</feature>
<feature type="transmembrane region" description="Helical" evidence="2">
    <location>
        <begin position="324"/>
        <end position="343"/>
    </location>
</feature>
<dbReference type="AlphaFoldDB" id="A0A9P0CUG3"/>
<dbReference type="InterPro" id="IPR052728">
    <property type="entry name" value="O2_lipid_transport_reg"/>
</dbReference>
<evidence type="ECO:0000313" key="5">
    <source>
        <dbReference type="EMBL" id="CAH1104897.1"/>
    </source>
</evidence>
<organism evidence="5 6">
    <name type="scientific">Psylliodes chrysocephalus</name>
    <dbReference type="NCBI Taxonomy" id="3402493"/>
    <lineage>
        <taxon>Eukaryota</taxon>
        <taxon>Metazoa</taxon>
        <taxon>Ecdysozoa</taxon>
        <taxon>Arthropoda</taxon>
        <taxon>Hexapoda</taxon>
        <taxon>Insecta</taxon>
        <taxon>Pterygota</taxon>
        <taxon>Neoptera</taxon>
        <taxon>Endopterygota</taxon>
        <taxon>Coleoptera</taxon>
        <taxon>Polyphaga</taxon>
        <taxon>Cucujiformia</taxon>
        <taxon>Chrysomeloidea</taxon>
        <taxon>Chrysomelidae</taxon>
        <taxon>Galerucinae</taxon>
        <taxon>Alticini</taxon>
        <taxon>Psylliodes</taxon>
    </lineage>
</organism>
<dbReference type="Pfam" id="PF20146">
    <property type="entry name" value="NRF"/>
    <property type="match status" value="1"/>
</dbReference>
<dbReference type="InterPro" id="IPR002656">
    <property type="entry name" value="Acyl_transf_3_dom"/>
</dbReference>
<feature type="transmembrane region" description="Helical" evidence="2">
    <location>
        <begin position="456"/>
        <end position="475"/>
    </location>
</feature>
<keyword evidence="6" id="KW-1185">Reference proteome</keyword>
<feature type="chain" id="PRO_5040223542" description="Nose resistant-to-fluoxetine protein N-terminal domain-containing protein" evidence="3">
    <location>
        <begin position="21"/>
        <end position="662"/>
    </location>
</feature>
<feature type="signal peptide" evidence="3">
    <location>
        <begin position="1"/>
        <end position="20"/>
    </location>
</feature>
<protein>
    <recommendedName>
        <fullName evidence="4">Nose resistant-to-fluoxetine protein N-terminal domain-containing protein</fullName>
    </recommendedName>
</protein>
<gene>
    <name evidence="5" type="ORF">PSYICH_LOCUS6028</name>
</gene>
<dbReference type="Proteomes" id="UP001153636">
    <property type="component" value="Chromosome 18"/>
</dbReference>
<evidence type="ECO:0000256" key="3">
    <source>
        <dbReference type="SAM" id="SignalP"/>
    </source>
</evidence>
<dbReference type="PANTHER" id="PTHR11161:SF72">
    <property type="entry name" value="FI21449P1"/>
    <property type="match status" value="1"/>
</dbReference>
<evidence type="ECO:0000259" key="4">
    <source>
        <dbReference type="SMART" id="SM00703"/>
    </source>
</evidence>
<dbReference type="InterPro" id="IPR006621">
    <property type="entry name" value="Nose-resist-to-fluoxetine_N"/>
</dbReference>
<feature type="transmembrane region" description="Helical" evidence="2">
    <location>
        <begin position="597"/>
        <end position="618"/>
    </location>
</feature>
<dbReference type="GO" id="GO:0016747">
    <property type="term" value="F:acyltransferase activity, transferring groups other than amino-acyl groups"/>
    <property type="evidence" value="ECO:0007669"/>
    <property type="project" value="InterPro"/>
</dbReference>
<dbReference type="PANTHER" id="PTHR11161">
    <property type="entry name" value="O-ACYLTRANSFERASE"/>
    <property type="match status" value="1"/>
</dbReference>
<reference evidence="5" key="1">
    <citation type="submission" date="2022-01" db="EMBL/GenBank/DDBJ databases">
        <authorList>
            <person name="King R."/>
        </authorList>
    </citation>
    <scope>NUCLEOTIDE SEQUENCE</scope>
</reference>
<keyword evidence="2" id="KW-1133">Transmembrane helix</keyword>
<dbReference type="OrthoDB" id="118951at2759"/>
<evidence type="ECO:0000313" key="6">
    <source>
        <dbReference type="Proteomes" id="UP001153636"/>
    </source>
</evidence>
<feature type="region of interest" description="Disordered" evidence="1">
    <location>
        <begin position="637"/>
        <end position="662"/>
    </location>
</feature>
<name>A0A9P0CUG3_9CUCU</name>
<keyword evidence="2" id="KW-0472">Membrane</keyword>
<keyword evidence="3" id="KW-0732">Signal</keyword>
<proteinExistence type="predicted"/>
<feature type="transmembrane region" description="Helical" evidence="2">
    <location>
        <begin position="487"/>
        <end position="507"/>
    </location>
</feature>
<dbReference type="Pfam" id="PF01757">
    <property type="entry name" value="Acyl_transf_3"/>
    <property type="match status" value="1"/>
</dbReference>
<feature type="transmembrane region" description="Helical" evidence="2">
    <location>
        <begin position="278"/>
        <end position="303"/>
    </location>
</feature>
<feature type="compositionally biased region" description="Polar residues" evidence="1">
    <location>
        <begin position="637"/>
        <end position="647"/>
    </location>
</feature>
<evidence type="ECO:0000256" key="2">
    <source>
        <dbReference type="SAM" id="Phobius"/>
    </source>
</evidence>
<feature type="transmembrane region" description="Helical" evidence="2">
    <location>
        <begin position="568"/>
        <end position="585"/>
    </location>
</feature>
<dbReference type="SMART" id="SM00703">
    <property type="entry name" value="NRF"/>
    <property type="match status" value="1"/>
</dbReference>
<evidence type="ECO:0000256" key="1">
    <source>
        <dbReference type="SAM" id="MobiDB-lite"/>
    </source>
</evidence>
<dbReference type="EMBL" id="OV651830">
    <property type="protein sequence ID" value="CAH1104897.1"/>
    <property type="molecule type" value="Genomic_DNA"/>
</dbReference>
<feature type="transmembrane region" description="Helical" evidence="2">
    <location>
        <begin position="395"/>
        <end position="414"/>
    </location>
</feature>
<feature type="transmembrane region" description="Helical" evidence="2">
    <location>
        <begin position="236"/>
        <end position="258"/>
    </location>
</feature>
<accession>A0A9P0CUG3</accession>
<sequence length="662" mass="76845">MQSKMFHWVFFLSFANVVFSRDFEILFDFEKFDKAIVSSFANGDSLTPCQEQYRELRTQNYRAYVSLFDATSKFPWTGVLTASIKDWGAYDECVDVNHEYSKGTISGKYCVSGIILPTSIVPSNITGFNYTEFFSLGLCLPNACTANDFMLFNNTIIYDRACHTKQDLKKFTTGDIVMIVVLACFATLIIISTSYDVYMHKKQKKISNPLYVAFSYFKNGRKILETSKKNREQIQIFNGFKTISMAWIIAGHSFNVWYQYTVINREITLHIATYLRTAYISGATLSVDTFFYISGFLMGFLYMKQKSKPLKKQVLGVPYLIVHRYLRITPAVAMMYFFTITLFKHLGTGPIWKVGLDTFIDPCHKHWWSFFLYVQNYVNYDELCWIHTWYLSADMQMFIFSPILLIPAAVLLAKSPQNLKLVMVAMTGINVFFIILPLTIKLVFTDYDNSFDTHSRMINFTFGITFGIFMQEAKNKISWFGKVKSPSYYNFVIWIAVLISMLFVVLINHEMTFNGHGHTALSITHSLMRPVWCTCLSWMVYSSYHGYGGIVNWILTRPIFQITSKLSYCMYIMHAVVIFHFILLTRTKVWFTDYMAFINWCAFFIITFLVSMVWSLSFESPLIIIEKKIFELFSSPQTKNKSPSNNVEAGPTQEKYKEHGKF</sequence>
<keyword evidence="2" id="KW-0812">Transmembrane</keyword>
<feature type="domain" description="Nose resistant-to-fluoxetine protein N-terminal" evidence="4">
    <location>
        <begin position="50"/>
        <end position="171"/>
    </location>
</feature>
<feature type="transmembrane region" description="Helical" evidence="2">
    <location>
        <begin position="421"/>
        <end position="444"/>
    </location>
</feature>
<feature type="transmembrane region" description="Helical" evidence="2">
    <location>
        <begin position="527"/>
        <end position="547"/>
    </location>
</feature>